<protein>
    <submittedName>
        <fullName evidence="1">Uncharacterized protein</fullName>
    </submittedName>
</protein>
<name>M2SCZ4_9SPHN</name>
<evidence type="ECO:0000313" key="1">
    <source>
        <dbReference type="EMBL" id="EMD83235.1"/>
    </source>
</evidence>
<dbReference type="Proteomes" id="UP000011717">
    <property type="component" value="Unassembled WGS sequence"/>
</dbReference>
<gene>
    <name evidence="1" type="ORF">C725_1136</name>
</gene>
<keyword evidence="2" id="KW-1185">Reference proteome</keyword>
<organism evidence="1 2">
    <name type="scientific">Pacificimonas flava</name>
    <dbReference type="NCBI Taxonomy" id="1234595"/>
    <lineage>
        <taxon>Bacteria</taxon>
        <taxon>Pseudomonadati</taxon>
        <taxon>Pseudomonadota</taxon>
        <taxon>Alphaproteobacteria</taxon>
        <taxon>Sphingomonadales</taxon>
        <taxon>Sphingosinicellaceae</taxon>
        <taxon>Pacificimonas</taxon>
    </lineage>
</organism>
<accession>M2SCZ4</accession>
<sequence length="38" mass="4387">MQGICHDANALVFRSRPIWTDLQCKKPRLAETYRAPAE</sequence>
<comment type="caution">
    <text evidence="1">The sequence shown here is derived from an EMBL/GenBank/DDBJ whole genome shotgun (WGS) entry which is preliminary data.</text>
</comment>
<evidence type="ECO:0000313" key="2">
    <source>
        <dbReference type="Proteomes" id="UP000011717"/>
    </source>
</evidence>
<reference evidence="1 2" key="1">
    <citation type="journal article" date="2013" name="Genome Announc.">
        <title>Draft Genome Sequence of Strain JLT2015T, Belonging to the Family Sphingomonadaceae of the Alphaproteobacteria.</title>
        <authorList>
            <person name="Tang K."/>
            <person name="Liu K."/>
            <person name="Li S."/>
            <person name="Jiao N."/>
        </authorList>
    </citation>
    <scope>NUCLEOTIDE SEQUENCE [LARGE SCALE GENOMIC DNA]</scope>
    <source>
        <strain evidence="1 2">JLT2015</strain>
    </source>
</reference>
<dbReference type="AlphaFoldDB" id="M2SCZ4"/>
<proteinExistence type="predicted"/>
<dbReference type="EMBL" id="AMRV01000003">
    <property type="protein sequence ID" value="EMD83235.1"/>
    <property type="molecule type" value="Genomic_DNA"/>
</dbReference>